<dbReference type="RefSeq" id="WP_183908845.1">
    <property type="nucleotide sequence ID" value="NZ_JACHXZ010000001.1"/>
</dbReference>
<proteinExistence type="predicted"/>
<name>A0A839UMN7_9GAMM</name>
<dbReference type="GO" id="GO:0016209">
    <property type="term" value="F:antioxidant activity"/>
    <property type="evidence" value="ECO:0007669"/>
    <property type="project" value="InterPro"/>
</dbReference>
<dbReference type="PROSITE" id="PS51257">
    <property type="entry name" value="PROKAR_LIPOPROTEIN"/>
    <property type="match status" value="1"/>
</dbReference>
<protein>
    <submittedName>
        <fullName evidence="2">Thiol-disulfide isomerase/thioredoxin</fullName>
    </submittedName>
</protein>
<dbReference type="AlphaFoldDB" id="A0A839UMN7"/>
<organism evidence="2 3">
    <name type="scientific">Simiduia aestuariiviva</name>
    <dbReference type="NCBI Taxonomy" id="1510459"/>
    <lineage>
        <taxon>Bacteria</taxon>
        <taxon>Pseudomonadati</taxon>
        <taxon>Pseudomonadota</taxon>
        <taxon>Gammaproteobacteria</taxon>
        <taxon>Cellvibrionales</taxon>
        <taxon>Cellvibrionaceae</taxon>
        <taxon>Simiduia</taxon>
    </lineage>
</organism>
<accession>A0A839UMN7</accession>
<evidence type="ECO:0000313" key="3">
    <source>
        <dbReference type="Proteomes" id="UP000559987"/>
    </source>
</evidence>
<feature type="domain" description="Thioredoxin" evidence="1">
    <location>
        <begin position="13"/>
        <end position="155"/>
    </location>
</feature>
<dbReference type="GO" id="GO:0016491">
    <property type="term" value="F:oxidoreductase activity"/>
    <property type="evidence" value="ECO:0007669"/>
    <property type="project" value="InterPro"/>
</dbReference>
<dbReference type="InterPro" id="IPR050553">
    <property type="entry name" value="Thioredoxin_ResA/DsbE_sf"/>
</dbReference>
<dbReference type="InterPro" id="IPR013766">
    <property type="entry name" value="Thioredoxin_domain"/>
</dbReference>
<dbReference type="Gene3D" id="3.40.30.10">
    <property type="entry name" value="Glutaredoxin"/>
    <property type="match status" value="1"/>
</dbReference>
<reference evidence="2 3" key="1">
    <citation type="submission" date="2020-08" db="EMBL/GenBank/DDBJ databases">
        <title>Genomic Encyclopedia of Type Strains, Phase III (KMG-III): the genomes of soil and plant-associated and newly described type strains.</title>
        <authorList>
            <person name="Whitman W."/>
        </authorList>
    </citation>
    <scope>NUCLEOTIDE SEQUENCE [LARGE SCALE GENOMIC DNA]</scope>
    <source>
        <strain evidence="2 3">CECT 8571</strain>
    </source>
</reference>
<gene>
    <name evidence="2" type="ORF">FHS30_000985</name>
</gene>
<dbReference type="CDD" id="cd02966">
    <property type="entry name" value="TlpA_like_family"/>
    <property type="match status" value="1"/>
</dbReference>
<dbReference type="PROSITE" id="PS51352">
    <property type="entry name" value="THIOREDOXIN_2"/>
    <property type="match status" value="1"/>
</dbReference>
<sequence length="155" mass="16374">MKNLSGGALVAALLLSACSPSGDHSASDATPILWAAGAERPLERGQWQLVNYWAVWCKPCVKEIPELNALAAAEPMLQVVGVNYDRPPLTQLLKQADTLGIQFPLLIAHPEGLGIATPRVLPTSYIVSPTGQTVAVLTGPQTHDSLRAALTKAGF</sequence>
<keyword evidence="2" id="KW-0413">Isomerase</keyword>
<evidence type="ECO:0000313" key="2">
    <source>
        <dbReference type="EMBL" id="MBB3167809.1"/>
    </source>
</evidence>
<dbReference type="InterPro" id="IPR036249">
    <property type="entry name" value="Thioredoxin-like_sf"/>
</dbReference>
<dbReference type="PANTHER" id="PTHR42852:SF18">
    <property type="entry name" value="CHROMOSOME UNDETERMINED SCAFFOLD_47, WHOLE GENOME SHOTGUN SEQUENCE"/>
    <property type="match status" value="1"/>
</dbReference>
<dbReference type="PANTHER" id="PTHR42852">
    <property type="entry name" value="THIOL:DISULFIDE INTERCHANGE PROTEIN DSBE"/>
    <property type="match status" value="1"/>
</dbReference>
<dbReference type="SUPFAM" id="SSF52833">
    <property type="entry name" value="Thioredoxin-like"/>
    <property type="match status" value="1"/>
</dbReference>
<comment type="caution">
    <text evidence="2">The sequence shown here is derived from an EMBL/GenBank/DDBJ whole genome shotgun (WGS) entry which is preliminary data.</text>
</comment>
<evidence type="ECO:0000259" key="1">
    <source>
        <dbReference type="PROSITE" id="PS51352"/>
    </source>
</evidence>
<dbReference type="InterPro" id="IPR000866">
    <property type="entry name" value="AhpC/TSA"/>
</dbReference>
<dbReference type="Proteomes" id="UP000559987">
    <property type="component" value="Unassembled WGS sequence"/>
</dbReference>
<dbReference type="EMBL" id="JACHXZ010000001">
    <property type="protein sequence ID" value="MBB3167809.1"/>
    <property type="molecule type" value="Genomic_DNA"/>
</dbReference>
<dbReference type="GO" id="GO:0016853">
    <property type="term" value="F:isomerase activity"/>
    <property type="evidence" value="ECO:0007669"/>
    <property type="project" value="UniProtKB-KW"/>
</dbReference>
<dbReference type="Pfam" id="PF00578">
    <property type="entry name" value="AhpC-TSA"/>
    <property type="match status" value="1"/>
</dbReference>
<keyword evidence="3" id="KW-1185">Reference proteome</keyword>